<accession>A0A9N9H8X5</accession>
<proteinExistence type="predicted"/>
<keyword evidence="1" id="KW-0812">Transmembrane</keyword>
<gene>
    <name evidence="2" type="ORF">POCULU_LOCUS10805</name>
</gene>
<keyword evidence="3" id="KW-1185">Reference proteome</keyword>
<dbReference type="EMBL" id="CAJVPJ010006348">
    <property type="protein sequence ID" value="CAG8668008.1"/>
    <property type="molecule type" value="Genomic_DNA"/>
</dbReference>
<comment type="caution">
    <text evidence="2">The sequence shown here is derived from an EMBL/GenBank/DDBJ whole genome shotgun (WGS) entry which is preliminary data.</text>
</comment>
<feature type="transmembrane region" description="Helical" evidence="1">
    <location>
        <begin position="6"/>
        <end position="27"/>
    </location>
</feature>
<organism evidence="2 3">
    <name type="scientific">Paraglomus occultum</name>
    <dbReference type="NCBI Taxonomy" id="144539"/>
    <lineage>
        <taxon>Eukaryota</taxon>
        <taxon>Fungi</taxon>
        <taxon>Fungi incertae sedis</taxon>
        <taxon>Mucoromycota</taxon>
        <taxon>Glomeromycotina</taxon>
        <taxon>Glomeromycetes</taxon>
        <taxon>Paraglomerales</taxon>
        <taxon>Paraglomeraceae</taxon>
        <taxon>Paraglomus</taxon>
    </lineage>
</organism>
<keyword evidence="1" id="KW-1133">Transmembrane helix</keyword>
<feature type="non-terminal residue" evidence="2">
    <location>
        <position position="121"/>
    </location>
</feature>
<evidence type="ECO:0000313" key="2">
    <source>
        <dbReference type="EMBL" id="CAG8668008.1"/>
    </source>
</evidence>
<sequence>QDVLSVVGKLLLLFLPFSVLGVMLKWTSDALGFVRLMNAGKHTGLTTRPYRERQLAVRYFDEKEFTFNPVLITDRKRVSVYLLERLQSVSTRHWNYICLKLDQTSSSTSYTSSSATVIESM</sequence>
<evidence type="ECO:0000313" key="3">
    <source>
        <dbReference type="Proteomes" id="UP000789572"/>
    </source>
</evidence>
<evidence type="ECO:0000256" key="1">
    <source>
        <dbReference type="SAM" id="Phobius"/>
    </source>
</evidence>
<keyword evidence="1" id="KW-0472">Membrane</keyword>
<dbReference type="Proteomes" id="UP000789572">
    <property type="component" value="Unassembled WGS sequence"/>
</dbReference>
<protein>
    <submittedName>
        <fullName evidence="2">6817_t:CDS:1</fullName>
    </submittedName>
</protein>
<feature type="non-terminal residue" evidence="2">
    <location>
        <position position="1"/>
    </location>
</feature>
<name>A0A9N9H8X5_9GLOM</name>
<reference evidence="2" key="1">
    <citation type="submission" date="2021-06" db="EMBL/GenBank/DDBJ databases">
        <authorList>
            <person name="Kallberg Y."/>
            <person name="Tangrot J."/>
            <person name="Rosling A."/>
        </authorList>
    </citation>
    <scope>NUCLEOTIDE SEQUENCE</scope>
    <source>
        <strain evidence="2">IA702</strain>
    </source>
</reference>
<dbReference type="AlphaFoldDB" id="A0A9N9H8X5"/>